<evidence type="ECO:0000256" key="11">
    <source>
        <dbReference type="ARBA" id="ARBA00049209"/>
    </source>
</evidence>
<comment type="function">
    <text evidence="9">Bifunctional enzyme that catalyzes the epimerization of the S- and R-forms of NAD(P)HX and the dehydration of the S-form of NAD(P)HX at the expense of ADP, which is converted to AMP. This allows the repair of both epimers of NAD(P)HX, a damaged form of NAD(P)H that is a result of enzymatic or heat-dependent hydration.</text>
</comment>
<sequence length="680" mass="68953">MEYADDADRRELLLHSAYAAEQVRVMERPLLDRGVPLMRMAAQAVAHTAAGMLDDEDLALEDTSIVLLAGAGDNGGDGLFAAAALAQEGAAVTAVAVGRTLHEEGFAAFVRAGGKVLVLDPEAGIPGCASGFSAGEAGERLQAAVSLASKSHLIIDAMTGIGIHGVLRGIPAALASALGLDGEVPDESALPGRESSGDFPLVLAVDTPSGVGVDDGSLPGPYLPANVTVTFGAMKPCAVLPPATFGSGRIELVDFGFDIDDVEPAVEVVDNTFASDAVRLPHVDDGKYSRGVVGLVTGSQRYPGAAVLTARAAARANTGMVRYLGPERAQNMVLAALPEAVLGKGHVQSWVVGSGVPSGDADGADADLQRQTIAALLRHYALDGEPAVDDAAYDMPPVVVDAGALDLLPDRVPGQVVITPHAGEMAALLNRLEAGRAGTRADDASPKAGGYAGAADAEDAHDTVGFDGNADSGIDSASTGTGTGSPETAESKSDGTESNTVSFPTADESEPDVTGDSRAASPATDTPSSSVTPDEPAAAFTARDVTAYPLACARRAHELTGATVLLKGAVTIVVDEDHTYVSGSAPAWLATAGAGDVLAGLVGALLAQQDDEITTAETVAAAAYLHGMAAAIASESEQQGWQEPDLVGHGRRQRFMTLGHPIVAGDVIRAIPEAIADVVA</sequence>
<dbReference type="GO" id="GO:0016301">
    <property type="term" value="F:kinase activity"/>
    <property type="evidence" value="ECO:0007669"/>
    <property type="project" value="UniProtKB-KW"/>
</dbReference>
<feature type="region of interest" description="Disordered" evidence="13">
    <location>
        <begin position="462"/>
        <end position="535"/>
    </location>
</feature>
<comment type="cofactor">
    <cofactor evidence="1">
        <name>K(+)</name>
        <dbReference type="ChEBI" id="CHEBI:29103"/>
    </cofactor>
</comment>
<evidence type="ECO:0000256" key="10">
    <source>
        <dbReference type="ARBA" id="ARBA00048238"/>
    </source>
</evidence>
<feature type="compositionally biased region" description="Low complexity" evidence="13">
    <location>
        <begin position="517"/>
        <end position="533"/>
    </location>
</feature>
<dbReference type="Proteomes" id="UP000216871">
    <property type="component" value="Unassembled WGS sequence"/>
</dbReference>
<comment type="catalytic activity">
    <reaction evidence="11 12">
        <text>(6S)-NADPHX + ADP = AMP + phosphate + NADPH + H(+)</text>
        <dbReference type="Rhea" id="RHEA:32235"/>
        <dbReference type="ChEBI" id="CHEBI:15378"/>
        <dbReference type="ChEBI" id="CHEBI:43474"/>
        <dbReference type="ChEBI" id="CHEBI:57783"/>
        <dbReference type="ChEBI" id="CHEBI:64076"/>
        <dbReference type="ChEBI" id="CHEBI:456215"/>
        <dbReference type="ChEBI" id="CHEBI:456216"/>
        <dbReference type="EC" id="4.2.1.136"/>
    </reaction>
</comment>
<dbReference type="Pfam" id="PF01256">
    <property type="entry name" value="Carb_kinase"/>
    <property type="match status" value="2"/>
</dbReference>
<dbReference type="PROSITE" id="PS51383">
    <property type="entry name" value="YJEF_C_3"/>
    <property type="match status" value="1"/>
</dbReference>
<dbReference type="SUPFAM" id="SSF53613">
    <property type="entry name" value="Ribokinase-like"/>
    <property type="match status" value="2"/>
</dbReference>
<comment type="function">
    <text evidence="12">Catalyzes the dehydration of the S-form of NAD(P)HX at the expense of ADP, which is converted to AMP. Together with NAD(P)HX epimerase, which catalyzes the epimerization of the S- and R-forms, the enzyme allows the repair of both epimers of NAD(P)HX, a damaged form of NAD(P)H that is a result of enzymatic or heat-dependent hydration.</text>
</comment>
<dbReference type="InterPro" id="IPR036652">
    <property type="entry name" value="YjeF_N_dom_sf"/>
</dbReference>
<dbReference type="InterPro" id="IPR000631">
    <property type="entry name" value="CARKD"/>
</dbReference>
<feature type="domain" description="YjeF C-terminal" evidence="14">
    <location>
        <begin position="270"/>
        <end position="678"/>
    </location>
</feature>
<dbReference type="Gene3D" id="3.40.50.10260">
    <property type="entry name" value="YjeF N-terminal domain"/>
    <property type="match status" value="1"/>
</dbReference>
<feature type="binding site" evidence="12">
    <location>
        <position position="595"/>
    </location>
    <ligand>
        <name>AMP</name>
        <dbReference type="ChEBI" id="CHEBI:456215"/>
    </ligand>
</feature>
<feature type="binding site" evidence="12">
    <location>
        <position position="596"/>
    </location>
    <ligand>
        <name>(6S)-NADPHX</name>
        <dbReference type="ChEBI" id="CHEBI:64076"/>
    </ligand>
</feature>
<comment type="similarity">
    <text evidence="2">In the N-terminal section; belongs to the NnrE/AIBP family.</text>
</comment>
<comment type="similarity">
    <text evidence="12">Belongs to the NnrD/CARKD family.</text>
</comment>
<protein>
    <recommendedName>
        <fullName evidence="12">ADP-dependent (S)-NAD(P)H-hydrate dehydratase</fullName>
        <ecNumber evidence="12">4.2.1.136</ecNumber>
    </recommendedName>
    <alternativeName>
        <fullName evidence="12">ADP-dependent NAD(P)HX dehydratase</fullName>
    </alternativeName>
</protein>
<dbReference type="InterPro" id="IPR029056">
    <property type="entry name" value="Ribokinase-like"/>
</dbReference>
<comment type="caution">
    <text evidence="16">The sequence shown here is derived from an EMBL/GenBank/DDBJ whole genome shotgun (WGS) entry which is preliminary data.</text>
</comment>
<evidence type="ECO:0000256" key="6">
    <source>
        <dbReference type="ARBA" id="ARBA00022857"/>
    </source>
</evidence>
<evidence type="ECO:0000313" key="17">
    <source>
        <dbReference type="Proteomes" id="UP000216871"/>
    </source>
</evidence>
<keyword evidence="4 12" id="KW-0547">Nucleotide-binding</keyword>
<evidence type="ECO:0000256" key="5">
    <source>
        <dbReference type="ARBA" id="ARBA00022840"/>
    </source>
</evidence>
<dbReference type="EMBL" id="MWWW01000028">
    <property type="protein sequence ID" value="OZG57462.1"/>
    <property type="molecule type" value="Genomic_DNA"/>
</dbReference>
<feature type="binding site" evidence="12">
    <location>
        <position position="355"/>
    </location>
    <ligand>
        <name>(6S)-NADPHX</name>
        <dbReference type="ChEBI" id="CHEBI:64076"/>
    </ligand>
</feature>
<organism evidence="16 17">
    <name type="scientific">Bifidobacterium myosotis</name>
    <dbReference type="NCBI Taxonomy" id="1630166"/>
    <lineage>
        <taxon>Bacteria</taxon>
        <taxon>Bacillati</taxon>
        <taxon>Actinomycetota</taxon>
        <taxon>Actinomycetes</taxon>
        <taxon>Bifidobacteriales</taxon>
        <taxon>Bifidobacteriaceae</taxon>
        <taxon>Bifidobacterium</taxon>
    </lineage>
</organism>
<dbReference type="HAMAP" id="MF_01965">
    <property type="entry name" value="NADHX_dehydratase"/>
    <property type="match status" value="1"/>
</dbReference>
<dbReference type="PROSITE" id="PS01050">
    <property type="entry name" value="YJEF_C_2"/>
    <property type="match status" value="1"/>
</dbReference>
<dbReference type="GO" id="GO:0110051">
    <property type="term" value="P:metabolite repair"/>
    <property type="evidence" value="ECO:0007669"/>
    <property type="project" value="TreeGrafter"/>
</dbReference>
<dbReference type="InterPro" id="IPR004443">
    <property type="entry name" value="YjeF_N_dom"/>
</dbReference>
<reference evidence="16 17" key="1">
    <citation type="journal article" date="2017" name="BMC Genomics">
        <title>Comparative genomic and phylogenomic analyses of the Bifidobacteriaceae family.</title>
        <authorList>
            <person name="Lugli G.A."/>
            <person name="Milani C."/>
            <person name="Turroni F."/>
            <person name="Duranti S."/>
            <person name="Mancabelli L."/>
            <person name="Mangifesta M."/>
            <person name="Ferrario C."/>
            <person name="Modesto M."/>
            <person name="Mattarelli P."/>
            <person name="Jiri K."/>
            <person name="van Sinderen D."/>
            <person name="Ventura M."/>
        </authorList>
    </citation>
    <scope>NUCLEOTIDE SEQUENCE [LARGE SCALE GENOMIC DNA]</scope>
    <source>
        <strain evidence="16 17">DSM 100196</strain>
    </source>
</reference>
<keyword evidence="16" id="KW-0418">Kinase</keyword>
<proteinExistence type="inferred from homology"/>
<dbReference type="EC" id="4.2.1.136" evidence="12"/>
<evidence type="ECO:0000313" key="16">
    <source>
        <dbReference type="EMBL" id="OZG57462.1"/>
    </source>
</evidence>
<feature type="binding site" evidence="12">
    <location>
        <position position="421"/>
    </location>
    <ligand>
        <name>(6S)-NADPHX</name>
        <dbReference type="ChEBI" id="CHEBI:64076"/>
    </ligand>
</feature>
<feature type="binding site" evidence="12">
    <location>
        <begin position="567"/>
        <end position="571"/>
    </location>
    <ligand>
        <name>AMP</name>
        <dbReference type="ChEBI" id="CHEBI:456215"/>
    </ligand>
</feature>
<comment type="cofactor">
    <cofactor evidence="12">
        <name>Mg(2+)</name>
        <dbReference type="ChEBI" id="CHEBI:18420"/>
    </cofactor>
</comment>
<dbReference type="Pfam" id="PF03853">
    <property type="entry name" value="YjeF_N"/>
    <property type="match status" value="1"/>
</dbReference>
<accession>A0A261FEB1</accession>
<evidence type="ECO:0000259" key="15">
    <source>
        <dbReference type="PROSITE" id="PS51385"/>
    </source>
</evidence>
<evidence type="ECO:0000256" key="8">
    <source>
        <dbReference type="ARBA" id="ARBA00023239"/>
    </source>
</evidence>
<gene>
    <name evidence="12" type="primary">nnrD</name>
    <name evidence="16" type="ORF">BMYO_1959</name>
</gene>
<evidence type="ECO:0000256" key="12">
    <source>
        <dbReference type="HAMAP-Rule" id="MF_01965"/>
    </source>
</evidence>
<dbReference type="PANTHER" id="PTHR12592">
    <property type="entry name" value="ATP-DEPENDENT (S)-NAD(P)H-HYDRATE DEHYDRATASE FAMILY MEMBER"/>
    <property type="match status" value="1"/>
</dbReference>
<evidence type="ECO:0000256" key="13">
    <source>
        <dbReference type="SAM" id="MobiDB-lite"/>
    </source>
</evidence>
<evidence type="ECO:0000256" key="9">
    <source>
        <dbReference type="ARBA" id="ARBA00025153"/>
    </source>
</evidence>
<evidence type="ECO:0000256" key="3">
    <source>
        <dbReference type="ARBA" id="ARBA00009524"/>
    </source>
</evidence>
<dbReference type="RefSeq" id="WP_094668364.1">
    <property type="nucleotide sequence ID" value="NZ_MWWW01000028.1"/>
</dbReference>
<dbReference type="CDD" id="cd01171">
    <property type="entry name" value="YXKO-related"/>
    <property type="match status" value="1"/>
</dbReference>
<keyword evidence="5 12" id="KW-0067">ATP-binding</keyword>
<dbReference type="GO" id="GO:0052855">
    <property type="term" value="F:ADP-dependent NAD(P)H-hydrate dehydratase activity"/>
    <property type="evidence" value="ECO:0007669"/>
    <property type="project" value="UniProtKB-UniRule"/>
</dbReference>
<keyword evidence="8 12" id="KW-0456">Lyase</keyword>
<dbReference type="GO" id="GO:0052856">
    <property type="term" value="F:NAD(P)HX epimerase activity"/>
    <property type="evidence" value="ECO:0007669"/>
    <property type="project" value="TreeGrafter"/>
</dbReference>
<keyword evidence="6 12" id="KW-0521">NADP</keyword>
<keyword evidence="17" id="KW-1185">Reference proteome</keyword>
<comment type="similarity">
    <text evidence="3">In the C-terminal section; belongs to the NnrD/CARKD family.</text>
</comment>
<keyword evidence="7 12" id="KW-0520">NAD</keyword>
<feature type="region of interest" description="Disordered" evidence="13">
    <location>
        <begin position="437"/>
        <end position="456"/>
    </location>
</feature>
<comment type="catalytic activity">
    <reaction evidence="10 12">
        <text>(6S)-NADHX + ADP = AMP + phosphate + NADH + H(+)</text>
        <dbReference type="Rhea" id="RHEA:32223"/>
        <dbReference type="ChEBI" id="CHEBI:15378"/>
        <dbReference type="ChEBI" id="CHEBI:43474"/>
        <dbReference type="ChEBI" id="CHEBI:57945"/>
        <dbReference type="ChEBI" id="CHEBI:64074"/>
        <dbReference type="ChEBI" id="CHEBI:456215"/>
        <dbReference type="ChEBI" id="CHEBI:456216"/>
        <dbReference type="EC" id="4.2.1.136"/>
    </reaction>
</comment>
<dbReference type="SUPFAM" id="SSF64153">
    <property type="entry name" value="YjeF N-terminal domain-like"/>
    <property type="match status" value="1"/>
</dbReference>
<dbReference type="PROSITE" id="PS51385">
    <property type="entry name" value="YJEF_N"/>
    <property type="match status" value="1"/>
</dbReference>
<evidence type="ECO:0000256" key="7">
    <source>
        <dbReference type="ARBA" id="ARBA00023027"/>
    </source>
</evidence>
<feature type="compositionally biased region" description="Polar residues" evidence="13">
    <location>
        <begin position="475"/>
        <end position="488"/>
    </location>
</feature>
<name>A0A261FEB1_9BIFI</name>
<dbReference type="OrthoDB" id="9806925at2"/>
<feature type="binding site" evidence="12">
    <location>
        <position position="305"/>
    </location>
    <ligand>
        <name>(6S)-NADPHX</name>
        <dbReference type="ChEBI" id="CHEBI:64076"/>
    </ligand>
</feature>
<dbReference type="InterPro" id="IPR017953">
    <property type="entry name" value="Carbohydrate_kinase_pred_CS"/>
</dbReference>
<dbReference type="PANTHER" id="PTHR12592:SF0">
    <property type="entry name" value="ATP-DEPENDENT (S)-NAD(P)H-HYDRATE DEHYDRATASE"/>
    <property type="match status" value="1"/>
</dbReference>
<dbReference type="Gene3D" id="3.40.1190.20">
    <property type="match status" value="2"/>
</dbReference>
<evidence type="ECO:0000256" key="2">
    <source>
        <dbReference type="ARBA" id="ARBA00006001"/>
    </source>
</evidence>
<evidence type="ECO:0000256" key="1">
    <source>
        <dbReference type="ARBA" id="ARBA00001958"/>
    </source>
</evidence>
<keyword evidence="16" id="KW-0808">Transferase</keyword>
<dbReference type="GO" id="GO:0046496">
    <property type="term" value="P:nicotinamide nucleotide metabolic process"/>
    <property type="evidence" value="ECO:0007669"/>
    <property type="project" value="UniProtKB-UniRule"/>
</dbReference>
<comment type="subunit">
    <text evidence="12">Homotetramer.</text>
</comment>
<dbReference type="AlphaFoldDB" id="A0A261FEB1"/>
<dbReference type="GO" id="GO:0005524">
    <property type="term" value="F:ATP binding"/>
    <property type="evidence" value="ECO:0007669"/>
    <property type="project" value="UniProtKB-KW"/>
</dbReference>
<evidence type="ECO:0000256" key="4">
    <source>
        <dbReference type="ARBA" id="ARBA00022741"/>
    </source>
</evidence>
<evidence type="ECO:0000259" key="14">
    <source>
        <dbReference type="PROSITE" id="PS51383"/>
    </source>
</evidence>
<feature type="domain" description="YjeF N-terminal" evidence="15">
    <location>
        <begin position="23"/>
        <end position="263"/>
    </location>
</feature>